<keyword evidence="1" id="KW-0472">Membrane</keyword>
<evidence type="ECO:0000256" key="1">
    <source>
        <dbReference type="SAM" id="Phobius"/>
    </source>
</evidence>
<evidence type="ECO:0000313" key="3">
    <source>
        <dbReference type="Proteomes" id="UP000005466"/>
    </source>
</evidence>
<keyword evidence="1" id="KW-1133">Transmembrane helix</keyword>
<accession>F3CA41</accession>
<comment type="caution">
    <text evidence="2">The sequence shown here is derived from an EMBL/GenBank/DDBJ whole genome shotgun (WGS) entry which is preliminary data.</text>
</comment>
<name>F3CA41_PSESG</name>
<dbReference type="HOGENOM" id="CLU_2909570_0_0_6"/>
<feature type="transmembrane region" description="Helical" evidence="1">
    <location>
        <begin position="20"/>
        <end position="41"/>
    </location>
</feature>
<protein>
    <submittedName>
        <fullName evidence="2">Uncharacterized protein</fullName>
    </submittedName>
</protein>
<proteinExistence type="predicted"/>
<feature type="non-terminal residue" evidence="2">
    <location>
        <position position="62"/>
    </location>
</feature>
<dbReference type="Proteomes" id="UP000005466">
    <property type="component" value="Unassembled WGS sequence"/>
</dbReference>
<keyword evidence="1" id="KW-0812">Transmembrane</keyword>
<gene>
    <name evidence="2" type="ORF">Pgy4_23928</name>
</gene>
<dbReference type="EMBL" id="ADWY01001159">
    <property type="protein sequence ID" value="EGH16133.1"/>
    <property type="molecule type" value="Genomic_DNA"/>
</dbReference>
<sequence>MAALNMALSTYPASAIRQDGSAIISALLTVAIVAIIAAGMLTRQSVMIRTVEAEQSRIQNSA</sequence>
<organism evidence="2 3">
    <name type="scientific">Pseudomonas savastanoi pv. glycinea str. race 4</name>
    <dbReference type="NCBI Taxonomy" id="875330"/>
    <lineage>
        <taxon>Bacteria</taxon>
        <taxon>Pseudomonadati</taxon>
        <taxon>Pseudomonadota</taxon>
        <taxon>Gammaproteobacteria</taxon>
        <taxon>Pseudomonadales</taxon>
        <taxon>Pseudomonadaceae</taxon>
        <taxon>Pseudomonas</taxon>
    </lineage>
</organism>
<reference evidence="2 3" key="1">
    <citation type="journal article" date="2011" name="PLoS Pathog.">
        <title>Dynamic evolution of pathogenicity revealed by sequencing and comparative genomics of 19 Pseudomonas syringae isolates.</title>
        <authorList>
            <person name="Baltrus D.A."/>
            <person name="Nishimura M.T."/>
            <person name="Romanchuk A."/>
            <person name="Chang J.H."/>
            <person name="Mukhtar M.S."/>
            <person name="Cherkis K."/>
            <person name="Roach J."/>
            <person name="Grant S.R."/>
            <person name="Jones C.D."/>
            <person name="Dangl J.L."/>
        </authorList>
    </citation>
    <scope>NUCLEOTIDE SEQUENCE [LARGE SCALE GENOMIC DNA]</scope>
    <source>
        <strain evidence="3">race 4</strain>
    </source>
</reference>
<dbReference type="AlphaFoldDB" id="F3CA41"/>
<evidence type="ECO:0000313" key="2">
    <source>
        <dbReference type="EMBL" id="EGH16133.1"/>
    </source>
</evidence>